<proteinExistence type="predicted"/>
<name>A0A9X4MWZ0_9FLAO</name>
<dbReference type="RefSeq" id="WP_304420816.1">
    <property type="nucleotide sequence ID" value="NZ_JANCMU010000004.1"/>
</dbReference>
<gene>
    <name evidence="2" type="ORF">NMK71_08320</name>
</gene>
<accession>A0A9X4MWZ0</accession>
<reference evidence="2" key="1">
    <citation type="submission" date="2022-07" db="EMBL/GenBank/DDBJ databases">
        <title>Description and genome-wide analysis of Profundicola chukchiensis gen. nov., sp. nov., marine bacteria isolated from bottom sediments of the Chukchi Sea.</title>
        <authorList>
            <person name="Romanenko L."/>
            <person name="Otstavnykh N."/>
            <person name="Kurilenko V."/>
            <person name="Eremeev V."/>
            <person name="Velansky P."/>
            <person name="Mikhailov V."/>
            <person name="Isaeva M."/>
        </authorList>
    </citation>
    <scope>NUCLEOTIDE SEQUENCE</scope>
    <source>
        <strain evidence="2">KMM 9713</strain>
    </source>
</reference>
<dbReference type="InterPro" id="IPR000182">
    <property type="entry name" value="GNAT_dom"/>
</dbReference>
<dbReference type="SUPFAM" id="SSF55729">
    <property type="entry name" value="Acyl-CoA N-acyltransferases (Nat)"/>
    <property type="match status" value="1"/>
</dbReference>
<keyword evidence="3" id="KW-1185">Reference proteome</keyword>
<evidence type="ECO:0000259" key="1">
    <source>
        <dbReference type="PROSITE" id="PS51186"/>
    </source>
</evidence>
<comment type="caution">
    <text evidence="2">The sequence shown here is derived from an EMBL/GenBank/DDBJ whole genome shotgun (WGS) entry which is preliminary data.</text>
</comment>
<dbReference type="Proteomes" id="UP001152599">
    <property type="component" value="Unassembled WGS sequence"/>
</dbReference>
<protein>
    <submittedName>
        <fullName evidence="2">GNAT family N-acetyltransferase</fullName>
    </submittedName>
</protein>
<evidence type="ECO:0000313" key="2">
    <source>
        <dbReference type="EMBL" id="MDG4946416.1"/>
    </source>
</evidence>
<dbReference type="Pfam" id="PF13508">
    <property type="entry name" value="Acetyltransf_7"/>
    <property type="match status" value="1"/>
</dbReference>
<dbReference type="InterPro" id="IPR016181">
    <property type="entry name" value="Acyl_CoA_acyltransferase"/>
</dbReference>
<organism evidence="2 3">
    <name type="scientific">Profundicola chukchiensis</name>
    <dbReference type="NCBI Taxonomy" id="2961959"/>
    <lineage>
        <taxon>Bacteria</taxon>
        <taxon>Pseudomonadati</taxon>
        <taxon>Bacteroidota</taxon>
        <taxon>Flavobacteriia</taxon>
        <taxon>Flavobacteriales</taxon>
        <taxon>Weeksellaceae</taxon>
        <taxon>Profundicola</taxon>
    </lineage>
</organism>
<dbReference type="CDD" id="cd04301">
    <property type="entry name" value="NAT_SF"/>
    <property type="match status" value="1"/>
</dbReference>
<dbReference type="GO" id="GO:0016747">
    <property type="term" value="F:acyltransferase activity, transferring groups other than amino-acyl groups"/>
    <property type="evidence" value="ECO:0007669"/>
    <property type="project" value="InterPro"/>
</dbReference>
<dbReference type="AlphaFoldDB" id="A0A9X4MWZ0"/>
<sequence>MIRRYNTKDQNKIIQLFKLNVPMYFHPKEEMDLVHYLENEIEDYFVFENNNEFLGAGGINYEHENQTTIISWDFIHPLHHKKGIGSQLMQHRLEHIQSKKDLYSIRVRTTQLTYKFYEKMGFKLKEIQFDYWEKDFHLYLMTRSI</sequence>
<feature type="domain" description="N-acetyltransferase" evidence="1">
    <location>
        <begin position="1"/>
        <end position="145"/>
    </location>
</feature>
<dbReference type="PROSITE" id="PS51186">
    <property type="entry name" value="GNAT"/>
    <property type="match status" value="1"/>
</dbReference>
<dbReference type="Gene3D" id="3.40.630.30">
    <property type="match status" value="1"/>
</dbReference>
<dbReference type="EMBL" id="JANCMU010000004">
    <property type="protein sequence ID" value="MDG4946416.1"/>
    <property type="molecule type" value="Genomic_DNA"/>
</dbReference>
<evidence type="ECO:0000313" key="3">
    <source>
        <dbReference type="Proteomes" id="UP001152599"/>
    </source>
</evidence>